<dbReference type="Proteomes" id="UP001325680">
    <property type="component" value="Chromosome"/>
</dbReference>
<evidence type="ECO:0000313" key="1">
    <source>
        <dbReference type="EMBL" id="WQD40434.1"/>
    </source>
</evidence>
<protein>
    <submittedName>
        <fullName evidence="1">PqqD family protein</fullName>
    </submittedName>
</protein>
<name>A0ABZ0WBS4_9BACT</name>
<evidence type="ECO:0000313" key="2">
    <source>
        <dbReference type="Proteomes" id="UP001325680"/>
    </source>
</evidence>
<sequence>MNYQFNAKDILITQLGEEGVAFNSVTNEYFSLNETSFKILKGIENNLSVDAICEQLIKEYDIAKSDCEKQVNTTIQLFLSKKLITKE</sequence>
<dbReference type="EMBL" id="CP139960">
    <property type="protein sequence ID" value="WQD40434.1"/>
    <property type="molecule type" value="Genomic_DNA"/>
</dbReference>
<dbReference type="InterPro" id="IPR041881">
    <property type="entry name" value="PqqD_sf"/>
</dbReference>
<dbReference type="RefSeq" id="WP_114792128.1">
    <property type="nucleotide sequence ID" value="NZ_CP139960.1"/>
</dbReference>
<dbReference type="Gene3D" id="1.10.10.1150">
    <property type="entry name" value="Coenzyme PQQ synthesis protein D (PqqD)"/>
    <property type="match status" value="1"/>
</dbReference>
<accession>A0ABZ0WBS4</accession>
<dbReference type="Pfam" id="PF05402">
    <property type="entry name" value="PqqD"/>
    <property type="match status" value="1"/>
</dbReference>
<keyword evidence="2" id="KW-1185">Reference proteome</keyword>
<reference evidence="1 2" key="1">
    <citation type="submission" date="2023-12" db="EMBL/GenBank/DDBJ databases">
        <title>Genome sequencing and assembly of bacterial species from a model synthetic community.</title>
        <authorList>
            <person name="Hogle S.L."/>
        </authorList>
    </citation>
    <scope>NUCLEOTIDE SEQUENCE [LARGE SCALE GENOMIC DNA]</scope>
    <source>
        <strain evidence="1 2">HAMBI_3031</strain>
    </source>
</reference>
<gene>
    <name evidence="1" type="ORF">U0035_09775</name>
</gene>
<dbReference type="InterPro" id="IPR008792">
    <property type="entry name" value="PQQD"/>
</dbReference>
<organism evidence="1 2">
    <name type="scientific">Niabella yanshanensis</name>
    <dbReference type="NCBI Taxonomy" id="577386"/>
    <lineage>
        <taxon>Bacteria</taxon>
        <taxon>Pseudomonadati</taxon>
        <taxon>Bacteroidota</taxon>
        <taxon>Chitinophagia</taxon>
        <taxon>Chitinophagales</taxon>
        <taxon>Chitinophagaceae</taxon>
        <taxon>Niabella</taxon>
    </lineage>
</organism>
<proteinExistence type="predicted"/>